<evidence type="ECO:0000313" key="1">
    <source>
        <dbReference type="EMBL" id="CAG8619797.1"/>
    </source>
</evidence>
<accession>A0ACA9N184</accession>
<reference evidence="1" key="1">
    <citation type="submission" date="2021-06" db="EMBL/GenBank/DDBJ databases">
        <authorList>
            <person name="Kallberg Y."/>
            <person name="Tangrot J."/>
            <person name="Rosling A."/>
        </authorList>
    </citation>
    <scope>NUCLEOTIDE SEQUENCE</scope>
    <source>
        <strain evidence="1">CL356</strain>
    </source>
</reference>
<dbReference type="EMBL" id="CAJVPT010016530">
    <property type="protein sequence ID" value="CAG8619797.1"/>
    <property type="molecule type" value="Genomic_DNA"/>
</dbReference>
<comment type="caution">
    <text evidence="1">The sequence shown here is derived from an EMBL/GenBank/DDBJ whole genome shotgun (WGS) entry which is preliminary data.</text>
</comment>
<protein>
    <submittedName>
        <fullName evidence="1">3538_t:CDS:1</fullName>
    </submittedName>
</protein>
<dbReference type="Proteomes" id="UP000789525">
    <property type="component" value="Unassembled WGS sequence"/>
</dbReference>
<gene>
    <name evidence="1" type="ORF">ACOLOM_LOCUS7294</name>
</gene>
<keyword evidence="2" id="KW-1185">Reference proteome</keyword>
<evidence type="ECO:0000313" key="2">
    <source>
        <dbReference type="Proteomes" id="UP000789525"/>
    </source>
</evidence>
<proteinExistence type="predicted"/>
<organism evidence="1 2">
    <name type="scientific">Acaulospora colombiana</name>
    <dbReference type="NCBI Taxonomy" id="27376"/>
    <lineage>
        <taxon>Eukaryota</taxon>
        <taxon>Fungi</taxon>
        <taxon>Fungi incertae sedis</taxon>
        <taxon>Mucoromycota</taxon>
        <taxon>Glomeromycotina</taxon>
        <taxon>Glomeromycetes</taxon>
        <taxon>Diversisporales</taxon>
        <taxon>Acaulosporaceae</taxon>
        <taxon>Acaulospora</taxon>
    </lineage>
</organism>
<sequence>MSESSYQPYPFAARHGTYGYGPNWEHGVTPYPNDAYYNNKTYDVDYWKDDCEENANNPSTKQQTGFDESNIDPTFFTDPSMVNPSATFQLDFFKKKAPSDGNEMFRRAERYTPIQPNPGYLPKYGASSVNDDDDCYSESSQSPSSSYSWMPSSHASYVNDDGITPNSSKQGDH</sequence>
<name>A0ACA9N184_9GLOM</name>